<evidence type="ECO:0000313" key="2">
    <source>
        <dbReference type="EMBL" id="MFD2462218.1"/>
    </source>
</evidence>
<organism evidence="2 3">
    <name type="scientific">Amycolatopsis samaneae</name>
    <dbReference type="NCBI Taxonomy" id="664691"/>
    <lineage>
        <taxon>Bacteria</taxon>
        <taxon>Bacillati</taxon>
        <taxon>Actinomycetota</taxon>
        <taxon>Actinomycetes</taxon>
        <taxon>Pseudonocardiales</taxon>
        <taxon>Pseudonocardiaceae</taxon>
        <taxon>Amycolatopsis</taxon>
    </lineage>
</organism>
<reference evidence="3" key="1">
    <citation type="journal article" date="2019" name="Int. J. Syst. Evol. Microbiol.">
        <title>The Global Catalogue of Microorganisms (GCM) 10K type strain sequencing project: providing services to taxonomists for standard genome sequencing and annotation.</title>
        <authorList>
            <consortium name="The Broad Institute Genomics Platform"/>
            <consortium name="The Broad Institute Genome Sequencing Center for Infectious Disease"/>
            <person name="Wu L."/>
            <person name="Ma J."/>
        </authorList>
    </citation>
    <scope>NUCLEOTIDE SEQUENCE [LARGE SCALE GENOMIC DNA]</scope>
    <source>
        <strain evidence="3">CGMCC 4.7643</strain>
    </source>
</reference>
<feature type="domain" description="SseB protein N-terminal" evidence="1">
    <location>
        <begin position="49"/>
        <end position="109"/>
    </location>
</feature>
<dbReference type="RefSeq" id="WP_345401337.1">
    <property type="nucleotide sequence ID" value="NZ_BAABHG010000012.1"/>
</dbReference>
<name>A0ABW5GN61_9PSEU</name>
<evidence type="ECO:0000313" key="3">
    <source>
        <dbReference type="Proteomes" id="UP001597419"/>
    </source>
</evidence>
<sequence>MEPIDSEDVPLASIARQVWAGHCRPAEFFDAFNRERIFAQRPEIPGILVTDTPDRGCWTRVFSTIERLAAHAGECEYLSTTGADFMQLVPTGVGVMLDPDDEHRIPVLSQVASAAELEVAWARFARERNPR</sequence>
<keyword evidence="3" id="KW-1185">Reference proteome</keyword>
<dbReference type="InterPro" id="IPR009839">
    <property type="entry name" value="SseB_N"/>
</dbReference>
<dbReference type="Proteomes" id="UP001597419">
    <property type="component" value="Unassembled WGS sequence"/>
</dbReference>
<dbReference type="EMBL" id="JBHUKU010000015">
    <property type="protein sequence ID" value="MFD2462218.1"/>
    <property type="molecule type" value="Genomic_DNA"/>
</dbReference>
<dbReference type="Pfam" id="PF07179">
    <property type="entry name" value="SseB"/>
    <property type="match status" value="1"/>
</dbReference>
<gene>
    <name evidence="2" type="ORF">ACFSYJ_26675</name>
</gene>
<accession>A0ABW5GN61</accession>
<comment type="caution">
    <text evidence="2">The sequence shown here is derived from an EMBL/GenBank/DDBJ whole genome shotgun (WGS) entry which is preliminary data.</text>
</comment>
<protein>
    <recommendedName>
        <fullName evidence="1">SseB protein N-terminal domain-containing protein</fullName>
    </recommendedName>
</protein>
<proteinExistence type="predicted"/>
<evidence type="ECO:0000259" key="1">
    <source>
        <dbReference type="Pfam" id="PF07179"/>
    </source>
</evidence>